<dbReference type="Gene3D" id="1.10.150.320">
    <property type="entry name" value="Photosystem II 12 kDa extrinsic protein"/>
    <property type="match status" value="2"/>
</dbReference>
<comment type="caution">
    <text evidence="1">The sequence shown here is derived from an EMBL/GenBank/DDBJ whole genome shotgun (WGS) entry which is preliminary data.</text>
</comment>
<evidence type="ECO:0000313" key="2">
    <source>
        <dbReference type="Proteomes" id="UP000760545"/>
    </source>
</evidence>
<evidence type="ECO:0000313" key="1">
    <source>
        <dbReference type="EMBL" id="NJX14672.1"/>
    </source>
</evidence>
<dbReference type="InterPro" id="IPR010994">
    <property type="entry name" value="RuvA_2-like"/>
</dbReference>
<protein>
    <submittedName>
        <fullName evidence="1">Helix-hairpin-helix domain-containing protein</fullName>
    </submittedName>
</protein>
<dbReference type="InterPro" id="IPR051675">
    <property type="entry name" value="Endo/Exo/Phosphatase_dom_1"/>
</dbReference>
<dbReference type="EMBL" id="JAAVJS010000004">
    <property type="protein sequence ID" value="NJX14672.1"/>
    <property type="molecule type" value="Genomic_DNA"/>
</dbReference>
<dbReference type="RefSeq" id="WP_167916919.1">
    <property type="nucleotide sequence ID" value="NZ_JAAVJS010000004.1"/>
</dbReference>
<dbReference type="Pfam" id="PF12836">
    <property type="entry name" value="HHH_3"/>
    <property type="match status" value="2"/>
</dbReference>
<name>A0ABX1D8I2_9FLAO</name>
<gene>
    <name evidence="1" type="ORF">HC176_04155</name>
</gene>
<dbReference type="SUPFAM" id="SSF47781">
    <property type="entry name" value="RuvA domain 2-like"/>
    <property type="match status" value="3"/>
</dbReference>
<sequence>MKSHFKFSKEQRNGIFLLLLLIIALQSVYFYVVSSKGASEELQINENELLKFTNEIDSLRQIEIENSKPKIYPFNPNYITDYKGSTLGMSNEEIDRLLNYRKQNKWINSAKQFQEVTQVSDSLLEFISPYFKFPDWVENPKPKTHFSQNNKPKTYGEKQDLNTVTAQQLQKVNGVGKVISERIVKFRNKHVGGFLDDVQLNDVYGLTPEVVERIKERFTVKTPSPVKKLNLNTAVVSELVTVPHIDYDLAAEIVEQRQLREGFESFEDLNKVNGFPSNKIEIIKLYLHLEKQIDE</sequence>
<keyword evidence="2" id="KW-1185">Reference proteome</keyword>
<dbReference type="PANTHER" id="PTHR21180:SF32">
    <property type="entry name" value="ENDONUCLEASE_EXONUCLEASE_PHOSPHATASE FAMILY DOMAIN-CONTAINING PROTEIN 1"/>
    <property type="match status" value="1"/>
</dbReference>
<dbReference type="PANTHER" id="PTHR21180">
    <property type="entry name" value="ENDONUCLEASE/EXONUCLEASE/PHOSPHATASE FAMILY DOMAIN-CONTAINING PROTEIN 1"/>
    <property type="match status" value="1"/>
</dbReference>
<proteinExistence type="predicted"/>
<reference evidence="1 2" key="1">
    <citation type="submission" date="2020-03" db="EMBL/GenBank/DDBJ databases">
        <title>Tamlana sp. nov, isolated from XXX.</title>
        <authorList>
            <person name="Cao W.R."/>
        </authorList>
    </citation>
    <scope>NUCLEOTIDE SEQUENCE [LARGE SCALE GENOMIC DNA]</scope>
    <source>
        <strain evidence="1 2">HST1-43</strain>
    </source>
</reference>
<organism evidence="1 2">
    <name type="scientific">Tamlana crocina</name>
    <dbReference type="NCBI Taxonomy" id="393006"/>
    <lineage>
        <taxon>Bacteria</taxon>
        <taxon>Pseudomonadati</taxon>
        <taxon>Bacteroidota</taxon>
        <taxon>Flavobacteriia</taxon>
        <taxon>Flavobacteriales</taxon>
        <taxon>Flavobacteriaceae</taxon>
        <taxon>Tamlana</taxon>
    </lineage>
</organism>
<accession>A0ABX1D8I2</accession>
<dbReference type="Proteomes" id="UP000760545">
    <property type="component" value="Unassembled WGS sequence"/>
</dbReference>